<comment type="caution">
    <text evidence="1">The sequence shown here is derived from an EMBL/GenBank/DDBJ whole genome shotgun (WGS) entry which is preliminary data.</text>
</comment>
<dbReference type="EMBL" id="JXXR01000017">
    <property type="protein sequence ID" value="KJY70566.1"/>
    <property type="molecule type" value="Genomic_DNA"/>
</dbReference>
<dbReference type="AlphaFoldDB" id="A0A837G403"/>
<name>A0A837G403_9VIBR</name>
<sequence length="118" mass="13350">MFFQLGKEKYFCNKSGDVDPVELDYQDIRKTWVCPCCSIPVTIEATSENDGIQSYLRLSVKDIEVGDYVYIHGSGFLSVVAAGKQNDSYFLAIKGHGRLSKLKDTEFFNTLDSGKFWD</sequence>
<accession>A0A837G403</accession>
<proteinExistence type="predicted"/>
<protein>
    <submittedName>
        <fullName evidence="1">Uncharacterized protein</fullName>
    </submittedName>
</protein>
<reference evidence="1" key="1">
    <citation type="journal article" date="2015" name="BMC Genomics">
        <title>Genome mining reveals unlocked bioactive potential of marine Gram-negative bacteria.</title>
        <authorList>
            <person name="Machado H."/>
            <person name="Sonnenschein E.C."/>
            <person name="Melchiorsen J."/>
            <person name="Gram L."/>
        </authorList>
    </citation>
    <scope>NUCLEOTIDE SEQUENCE</scope>
    <source>
        <strain evidence="1">S2052</strain>
    </source>
</reference>
<organism evidence="1">
    <name type="scientific">Vibrio coralliilyticus</name>
    <dbReference type="NCBI Taxonomy" id="190893"/>
    <lineage>
        <taxon>Bacteria</taxon>
        <taxon>Pseudomonadati</taxon>
        <taxon>Pseudomonadota</taxon>
        <taxon>Gammaproteobacteria</taxon>
        <taxon>Vibrionales</taxon>
        <taxon>Vibrionaceae</taxon>
        <taxon>Vibrio</taxon>
    </lineage>
</organism>
<gene>
    <name evidence="1" type="ORF">TW71_17030</name>
</gene>
<evidence type="ECO:0000313" key="1">
    <source>
        <dbReference type="EMBL" id="KJY70566.1"/>
    </source>
</evidence>
<dbReference type="RefSeq" id="WP_045986694.1">
    <property type="nucleotide sequence ID" value="NZ_CP063051.1"/>
</dbReference>